<dbReference type="Gene3D" id="3.40.640.10">
    <property type="entry name" value="Type I PLP-dependent aspartate aminotransferase-like (Major domain)"/>
    <property type="match status" value="1"/>
</dbReference>
<dbReference type="SUPFAM" id="SSF53383">
    <property type="entry name" value="PLP-dependent transferases"/>
    <property type="match status" value="1"/>
</dbReference>
<evidence type="ECO:0000256" key="5">
    <source>
        <dbReference type="SAM" id="MobiDB-lite"/>
    </source>
</evidence>
<dbReference type="Gene3D" id="3.90.1150.10">
    <property type="entry name" value="Aspartate Aminotransferase, domain 1"/>
    <property type="match status" value="2"/>
</dbReference>
<accession>A0ABP8CJE3</accession>
<evidence type="ECO:0000259" key="6">
    <source>
        <dbReference type="Pfam" id="PF00155"/>
    </source>
</evidence>
<protein>
    <recommendedName>
        <fullName evidence="6">Aminotransferase class I/classII large domain-containing protein</fullName>
    </recommendedName>
</protein>
<dbReference type="RefSeq" id="WP_344904414.1">
    <property type="nucleotide sequence ID" value="NZ_BAABAS010000021.1"/>
</dbReference>
<keyword evidence="8" id="KW-1185">Reference proteome</keyword>
<organism evidence="7 8">
    <name type="scientific">Actinomadura meridiana</name>
    <dbReference type="NCBI Taxonomy" id="559626"/>
    <lineage>
        <taxon>Bacteria</taxon>
        <taxon>Bacillati</taxon>
        <taxon>Actinomycetota</taxon>
        <taxon>Actinomycetes</taxon>
        <taxon>Streptosporangiales</taxon>
        <taxon>Thermomonosporaceae</taxon>
        <taxon>Actinomadura</taxon>
    </lineage>
</organism>
<feature type="region of interest" description="Disordered" evidence="5">
    <location>
        <begin position="275"/>
        <end position="314"/>
    </location>
</feature>
<evidence type="ECO:0000256" key="3">
    <source>
        <dbReference type="ARBA" id="ARBA00022679"/>
    </source>
</evidence>
<name>A0ABP8CJE3_9ACTN</name>
<reference evidence="8" key="1">
    <citation type="journal article" date="2019" name="Int. J. Syst. Evol. Microbiol.">
        <title>The Global Catalogue of Microorganisms (GCM) 10K type strain sequencing project: providing services to taxonomists for standard genome sequencing and annotation.</title>
        <authorList>
            <consortium name="The Broad Institute Genomics Platform"/>
            <consortium name="The Broad Institute Genome Sequencing Center for Infectious Disease"/>
            <person name="Wu L."/>
            <person name="Ma J."/>
        </authorList>
    </citation>
    <scope>NUCLEOTIDE SEQUENCE [LARGE SCALE GENOMIC DNA]</scope>
    <source>
        <strain evidence="8">JCM 17440</strain>
    </source>
</reference>
<dbReference type="InterPro" id="IPR004839">
    <property type="entry name" value="Aminotransferase_I/II_large"/>
</dbReference>
<comment type="caution">
    <text evidence="7">The sequence shown here is derived from an EMBL/GenBank/DDBJ whole genome shotgun (WGS) entry which is preliminary data.</text>
</comment>
<dbReference type="Pfam" id="PF00155">
    <property type="entry name" value="Aminotran_1_2"/>
    <property type="match status" value="1"/>
</dbReference>
<gene>
    <name evidence="7" type="ORF">GCM10022254_63270</name>
</gene>
<dbReference type="EMBL" id="BAABAS010000021">
    <property type="protein sequence ID" value="GAA4240036.1"/>
    <property type="molecule type" value="Genomic_DNA"/>
</dbReference>
<comment type="cofactor">
    <cofactor evidence="1">
        <name>pyridoxal 5'-phosphate</name>
        <dbReference type="ChEBI" id="CHEBI:597326"/>
    </cofactor>
</comment>
<evidence type="ECO:0000313" key="8">
    <source>
        <dbReference type="Proteomes" id="UP001501710"/>
    </source>
</evidence>
<sequence>MVALDPAALHDSLRDPVLGSIGFLNEVMGRYPDAISFAPGAPHPDFHDELDVHRYVERFLDHLVRVEGHDPERARRLLYEYGPARGLINGIVAEALRRDQGIDVPPAAIVITVGAQEAMLLALRALFGSSRDLLAVASPCFVGIVGAARLLDVGVVPVRETEHGIDLEALTEACRTARRDGHRVRACHLAPDFANPGGGRMSLDHRRDLLRLAQQEELLLIEDNTYGFTAAPTDELPSLKALDIDGRVLHIGTFAKTCFPAARVGYIVADQPITAENPSHSDPAPKRSGRTGLDAGPTGLDARPGGLDARPGGLDAGHGGERLLATELAALKSMITVNTAPLSQAAVAGFLLEHGGSLAEPSHRRAAIYRRNLACLLAALDRHLGEPPPAGVTWNRPEGGFFVRVRLPVPVDLDLLEVSAAKYGVLWTPMAPFYLDGGGDHQLRLSCSYLDPEQIETGVRRLADFIREEIGV</sequence>
<dbReference type="Proteomes" id="UP001501710">
    <property type="component" value="Unassembled WGS sequence"/>
</dbReference>
<evidence type="ECO:0000256" key="4">
    <source>
        <dbReference type="ARBA" id="ARBA00022898"/>
    </source>
</evidence>
<proteinExistence type="predicted"/>
<evidence type="ECO:0000313" key="7">
    <source>
        <dbReference type="EMBL" id="GAA4240036.1"/>
    </source>
</evidence>
<keyword evidence="4" id="KW-0663">Pyridoxal phosphate</keyword>
<evidence type="ECO:0000256" key="1">
    <source>
        <dbReference type="ARBA" id="ARBA00001933"/>
    </source>
</evidence>
<dbReference type="PANTHER" id="PTHR42790:SF19">
    <property type="entry name" value="KYNURENINE_ALPHA-AMINOADIPATE AMINOTRANSFERASE, MITOCHONDRIAL"/>
    <property type="match status" value="1"/>
</dbReference>
<keyword evidence="3" id="KW-0808">Transferase</keyword>
<dbReference type="InterPro" id="IPR050859">
    <property type="entry name" value="Class-I_PLP-dep_aminotransf"/>
</dbReference>
<dbReference type="CDD" id="cd00609">
    <property type="entry name" value="AAT_like"/>
    <property type="match status" value="1"/>
</dbReference>
<dbReference type="PANTHER" id="PTHR42790">
    <property type="entry name" value="AMINOTRANSFERASE"/>
    <property type="match status" value="1"/>
</dbReference>
<keyword evidence="2" id="KW-0032">Aminotransferase</keyword>
<dbReference type="InterPro" id="IPR015421">
    <property type="entry name" value="PyrdxlP-dep_Trfase_major"/>
</dbReference>
<evidence type="ECO:0000256" key="2">
    <source>
        <dbReference type="ARBA" id="ARBA00022576"/>
    </source>
</evidence>
<dbReference type="InterPro" id="IPR015422">
    <property type="entry name" value="PyrdxlP-dep_Trfase_small"/>
</dbReference>
<dbReference type="InterPro" id="IPR015424">
    <property type="entry name" value="PyrdxlP-dep_Trfase"/>
</dbReference>
<feature type="domain" description="Aminotransferase class I/classII large" evidence="6">
    <location>
        <begin position="92"/>
        <end position="462"/>
    </location>
</feature>